<dbReference type="GeneID" id="35606479"/>
<protein>
    <submittedName>
        <fullName evidence="4">Uncharacterized protein</fullName>
    </submittedName>
</protein>
<evidence type="ECO:0000256" key="2">
    <source>
        <dbReference type="ARBA" id="ARBA00023242"/>
    </source>
</evidence>
<dbReference type="GO" id="GO:0007131">
    <property type="term" value="P:reciprocal meiotic recombination"/>
    <property type="evidence" value="ECO:0007669"/>
    <property type="project" value="TreeGrafter"/>
</dbReference>
<dbReference type="GO" id="GO:0008094">
    <property type="term" value="F:ATP-dependent activity, acting on DNA"/>
    <property type="evidence" value="ECO:0007669"/>
    <property type="project" value="TreeGrafter"/>
</dbReference>
<dbReference type="Gene3D" id="3.40.50.300">
    <property type="entry name" value="P-loop containing nucleotide triphosphate hydrolases"/>
    <property type="match status" value="1"/>
</dbReference>
<keyword evidence="5" id="KW-1185">Reference proteome</keyword>
<gene>
    <name evidence="4" type="ORF">RCC_11461</name>
</gene>
<evidence type="ECO:0000256" key="1">
    <source>
        <dbReference type="ARBA" id="ARBA00004123"/>
    </source>
</evidence>
<dbReference type="OrthoDB" id="336321at2759"/>
<comment type="subcellular location">
    <subcellularLocation>
        <location evidence="1">Nucleus</location>
    </subcellularLocation>
</comment>
<dbReference type="GO" id="GO:0033063">
    <property type="term" value="C:Rad51B-Rad51C-Rad51D-XRCC2 complex"/>
    <property type="evidence" value="ECO:0007669"/>
    <property type="project" value="TreeGrafter"/>
</dbReference>
<dbReference type="InterPro" id="IPR027417">
    <property type="entry name" value="P-loop_NTPase"/>
</dbReference>
<feature type="region of interest" description="Disordered" evidence="3">
    <location>
        <begin position="144"/>
        <end position="181"/>
    </location>
</feature>
<accession>A0A2D3V660</accession>
<dbReference type="GO" id="GO:0003697">
    <property type="term" value="F:single-stranded DNA binding"/>
    <property type="evidence" value="ECO:0007669"/>
    <property type="project" value="TreeGrafter"/>
</dbReference>
<dbReference type="RefSeq" id="XP_023632450.1">
    <property type="nucleotide sequence ID" value="XM_023776682.1"/>
</dbReference>
<organism evidence="4 5">
    <name type="scientific">Ramularia collo-cygni</name>
    <dbReference type="NCBI Taxonomy" id="112498"/>
    <lineage>
        <taxon>Eukaryota</taxon>
        <taxon>Fungi</taxon>
        <taxon>Dikarya</taxon>
        <taxon>Ascomycota</taxon>
        <taxon>Pezizomycotina</taxon>
        <taxon>Dothideomycetes</taxon>
        <taxon>Dothideomycetidae</taxon>
        <taxon>Mycosphaerellales</taxon>
        <taxon>Mycosphaerellaceae</taxon>
        <taxon>Ramularia</taxon>
    </lineage>
</organism>
<dbReference type="PANTHER" id="PTHR46457:SF1">
    <property type="entry name" value="DNA REPAIR PROTEIN RAD51 HOMOLOG 4"/>
    <property type="match status" value="1"/>
</dbReference>
<dbReference type="PANTHER" id="PTHR46457">
    <property type="entry name" value="DNA REPAIR PROTEIN RAD51 HOMOLOG 4"/>
    <property type="match status" value="1"/>
</dbReference>
<dbReference type="GO" id="GO:0005657">
    <property type="term" value="C:replication fork"/>
    <property type="evidence" value="ECO:0007669"/>
    <property type="project" value="TreeGrafter"/>
</dbReference>
<dbReference type="GO" id="GO:0000724">
    <property type="term" value="P:double-strand break repair via homologous recombination"/>
    <property type="evidence" value="ECO:0007669"/>
    <property type="project" value="TreeGrafter"/>
</dbReference>
<keyword evidence="2" id="KW-0539">Nucleus</keyword>
<name>A0A2D3V660_9PEZI</name>
<dbReference type="GO" id="GO:0000400">
    <property type="term" value="F:four-way junction DNA binding"/>
    <property type="evidence" value="ECO:0007669"/>
    <property type="project" value="TreeGrafter"/>
</dbReference>
<dbReference type="EMBL" id="FJUY01000031">
    <property type="protein sequence ID" value="CZT25792.1"/>
    <property type="molecule type" value="Genomic_DNA"/>
</dbReference>
<dbReference type="GO" id="GO:0042148">
    <property type="term" value="P:DNA strand invasion"/>
    <property type="evidence" value="ECO:0007669"/>
    <property type="project" value="TreeGrafter"/>
</dbReference>
<dbReference type="GO" id="GO:0000723">
    <property type="term" value="P:telomere maintenance"/>
    <property type="evidence" value="ECO:0007669"/>
    <property type="project" value="TreeGrafter"/>
</dbReference>
<evidence type="ECO:0000313" key="4">
    <source>
        <dbReference type="EMBL" id="CZT25792.1"/>
    </source>
</evidence>
<dbReference type="AlphaFoldDB" id="A0A2D3V660"/>
<dbReference type="Proteomes" id="UP000225277">
    <property type="component" value="Unassembled WGS sequence"/>
</dbReference>
<dbReference type="InterPro" id="IPR051988">
    <property type="entry name" value="HRR_RAD51_Paralog"/>
</dbReference>
<evidence type="ECO:0000313" key="5">
    <source>
        <dbReference type="Proteomes" id="UP000225277"/>
    </source>
</evidence>
<reference evidence="4 5" key="1">
    <citation type="submission" date="2016-03" db="EMBL/GenBank/DDBJ databases">
        <authorList>
            <person name="Ploux O."/>
        </authorList>
    </citation>
    <scope>NUCLEOTIDE SEQUENCE [LARGE SCALE GENOMIC DNA]</scope>
    <source>
        <strain evidence="4 5">URUG2</strain>
    </source>
</reference>
<dbReference type="GO" id="GO:0005815">
    <property type="term" value="C:microtubule organizing center"/>
    <property type="evidence" value="ECO:0007669"/>
    <property type="project" value="TreeGrafter"/>
</dbReference>
<evidence type="ECO:0000256" key="3">
    <source>
        <dbReference type="SAM" id="MobiDB-lite"/>
    </source>
</evidence>
<proteinExistence type="predicted"/>
<sequence length="333" mass="36535">MATPSEPLLAFNIWSTYHEANIDQERPVKRLKISSGVSAIDTALDGGFDVGSVTCITSEPDHGANDLVHGILVAHLLNTPNASATVIDSSHSLDLRRLYKAIEASTKNREAAIQVLDRLKIMKVFDYVGLTEAMFELRESLEERAQSPAARAPKATIPDSQDDDEEVLDNPPPVEELPQEDDVEAPNLLIIDSISHVIAPLIKNNYTQGQALLSSLMRSLGHLTRTQNLCTVVLSTALTNKPSPGEETLSLFRSCTVRPLLGPGFGYLLDVHMYLHRLPRRSAETHGRDSAPHGRSSADMVNVLEVVQDKFAGRFGRWAPFVCGENGRLENMP</sequence>
<dbReference type="SUPFAM" id="SSF52540">
    <property type="entry name" value="P-loop containing nucleoside triphosphate hydrolases"/>
    <property type="match status" value="1"/>
</dbReference>
<dbReference type="STRING" id="112498.A0A2D3V660"/>